<protein>
    <submittedName>
        <fullName evidence="2">Uncharacterized protein</fullName>
    </submittedName>
</protein>
<evidence type="ECO:0000313" key="2">
    <source>
        <dbReference type="EMBL" id="GBP80653.1"/>
    </source>
</evidence>
<proteinExistence type="predicted"/>
<dbReference type="Proteomes" id="UP000299102">
    <property type="component" value="Unassembled WGS sequence"/>
</dbReference>
<keyword evidence="3" id="KW-1185">Reference proteome</keyword>
<feature type="region of interest" description="Disordered" evidence="1">
    <location>
        <begin position="149"/>
        <end position="180"/>
    </location>
</feature>
<comment type="caution">
    <text evidence="2">The sequence shown here is derived from an EMBL/GenBank/DDBJ whole genome shotgun (WGS) entry which is preliminary data.</text>
</comment>
<accession>A0A4C1Z0E8</accession>
<organism evidence="2 3">
    <name type="scientific">Eumeta variegata</name>
    <name type="common">Bagworm moth</name>
    <name type="synonym">Eumeta japonica</name>
    <dbReference type="NCBI Taxonomy" id="151549"/>
    <lineage>
        <taxon>Eukaryota</taxon>
        <taxon>Metazoa</taxon>
        <taxon>Ecdysozoa</taxon>
        <taxon>Arthropoda</taxon>
        <taxon>Hexapoda</taxon>
        <taxon>Insecta</taxon>
        <taxon>Pterygota</taxon>
        <taxon>Neoptera</taxon>
        <taxon>Endopterygota</taxon>
        <taxon>Lepidoptera</taxon>
        <taxon>Glossata</taxon>
        <taxon>Ditrysia</taxon>
        <taxon>Tineoidea</taxon>
        <taxon>Psychidae</taxon>
        <taxon>Oiketicinae</taxon>
        <taxon>Eumeta</taxon>
    </lineage>
</organism>
<dbReference type="EMBL" id="BGZK01001473">
    <property type="protein sequence ID" value="GBP80653.1"/>
    <property type="molecule type" value="Genomic_DNA"/>
</dbReference>
<evidence type="ECO:0000256" key="1">
    <source>
        <dbReference type="SAM" id="MobiDB-lite"/>
    </source>
</evidence>
<evidence type="ECO:0000313" key="3">
    <source>
        <dbReference type="Proteomes" id="UP000299102"/>
    </source>
</evidence>
<sequence>METLMARGRNARRNNEALIKQRPLRGQRIESYANVRVSGVYRVSGTLRPAPGLVSAAPPAPVDLARLAPARLPRKGFYWANHLQGKLCCSSRRNFRGRHVLFIKLIQGRFWNTQTRTIGIVTELDEGGHQYEVRPRNAEVNLEDMTTGPLSLRSRDQHKPALKLPPRWPKAGGAEAMGTSDTDDLFPEARSEWLNLTTHWSFRRRSWSNPVPSGTKPMFLTAVPPLLLPLLLFGPLDLK</sequence>
<name>A0A4C1Z0E8_EUMVA</name>
<reference evidence="2 3" key="1">
    <citation type="journal article" date="2019" name="Commun. Biol.">
        <title>The bagworm genome reveals a unique fibroin gene that provides high tensile strength.</title>
        <authorList>
            <person name="Kono N."/>
            <person name="Nakamura H."/>
            <person name="Ohtoshi R."/>
            <person name="Tomita M."/>
            <person name="Numata K."/>
            <person name="Arakawa K."/>
        </authorList>
    </citation>
    <scope>NUCLEOTIDE SEQUENCE [LARGE SCALE GENOMIC DNA]</scope>
</reference>
<gene>
    <name evidence="2" type="ORF">EVAR_54111_1</name>
</gene>
<dbReference type="AlphaFoldDB" id="A0A4C1Z0E8"/>